<evidence type="ECO:0000256" key="3">
    <source>
        <dbReference type="ARBA" id="ARBA00023125"/>
    </source>
</evidence>
<dbReference type="Pfam" id="PF00010">
    <property type="entry name" value="HLH"/>
    <property type="match status" value="1"/>
</dbReference>
<gene>
    <name evidence="9" type="ORF">QJS10_CPB11g01563</name>
</gene>
<dbReference type="AlphaFoldDB" id="A0AAV9DR34"/>
<keyword evidence="10" id="KW-1185">Reference proteome</keyword>
<comment type="caution">
    <text evidence="9">The sequence shown here is derived from an EMBL/GenBank/DDBJ whole genome shotgun (WGS) entry which is preliminary data.</text>
</comment>
<evidence type="ECO:0000256" key="1">
    <source>
        <dbReference type="ARBA" id="ARBA00005510"/>
    </source>
</evidence>
<dbReference type="PANTHER" id="PTHR13935:SF41">
    <property type="entry name" value="TRANSCRIPTION FACTOR ORG2-RELATED"/>
    <property type="match status" value="1"/>
</dbReference>
<reference evidence="9" key="1">
    <citation type="journal article" date="2023" name="Nat. Commun.">
        <title>Diploid and tetraploid genomes of Acorus and the evolution of monocots.</title>
        <authorList>
            <person name="Ma L."/>
            <person name="Liu K.W."/>
            <person name="Li Z."/>
            <person name="Hsiao Y.Y."/>
            <person name="Qi Y."/>
            <person name="Fu T."/>
            <person name="Tang G.D."/>
            <person name="Zhang D."/>
            <person name="Sun W.H."/>
            <person name="Liu D.K."/>
            <person name="Li Y."/>
            <person name="Chen G.Z."/>
            <person name="Liu X.D."/>
            <person name="Liao X.Y."/>
            <person name="Jiang Y.T."/>
            <person name="Yu X."/>
            <person name="Hao Y."/>
            <person name="Huang J."/>
            <person name="Zhao X.W."/>
            <person name="Ke S."/>
            <person name="Chen Y.Y."/>
            <person name="Wu W.L."/>
            <person name="Hsu J.L."/>
            <person name="Lin Y.F."/>
            <person name="Huang M.D."/>
            <person name="Li C.Y."/>
            <person name="Huang L."/>
            <person name="Wang Z.W."/>
            <person name="Zhao X."/>
            <person name="Zhong W.Y."/>
            <person name="Peng D.H."/>
            <person name="Ahmad S."/>
            <person name="Lan S."/>
            <person name="Zhang J.S."/>
            <person name="Tsai W.C."/>
            <person name="Van de Peer Y."/>
            <person name="Liu Z.J."/>
        </authorList>
    </citation>
    <scope>NUCLEOTIDE SEQUENCE</scope>
    <source>
        <strain evidence="9">CP</strain>
    </source>
</reference>
<accession>A0AAV9DR34</accession>
<evidence type="ECO:0000313" key="9">
    <source>
        <dbReference type="EMBL" id="KAK1304176.1"/>
    </source>
</evidence>
<dbReference type="InterPro" id="IPR011598">
    <property type="entry name" value="bHLH_dom"/>
</dbReference>
<keyword evidence="4" id="KW-0804">Transcription</keyword>
<dbReference type="EMBL" id="JAUJYO010000011">
    <property type="protein sequence ID" value="KAK1304176.1"/>
    <property type="molecule type" value="Genomic_DNA"/>
</dbReference>
<reference evidence="9" key="2">
    <citation type="submission" date="2023-06" db="EMBL/GenBank/DDBJ databases">
        <authorList>
            <person name="Ma L."/>
            <person name="Liu K.-W."/>
            <person name="Li Z."/>
            <person name="Hsiao Y.-Y."/>
            <person name="Qi Y."/>
            <person name="Fu T."/>
            <person name="Tang G."/>
            <person name="Zhang D."/>
            <person name="Sun W.-H."/>
            <person name="Liu D.-K."/>
            <person name="Li Y."/>
            <person name="Chen G.-Z."/>
            <person name="Liu X.-D."/>
            <person name="Liao X.-Y."/>
            <person name="Jiang Y.-T."/>
            <person name="Yu X."/>
            <person name="Hao Y."/>
            <person name="Huang J."/>
            <person name="Zhao X.-W."/>
            <person name="Ke S."/>
            <person name="Chen Y.-Y."/>
            <person name="Wu W.-L."/>
            <person name="Hsu J.-L."/>
            <person name="Lin Y.-F."/>
            <person name="Huang M.-D."/>
            <person name="Li C.-Y."/>
            <person name="Huang L."/>
            <person name="Wang Z.-W."/>
            <person name="Zhao X."/>
            <person name="Zhong W.-Y."/>
            <person name="Peng D.-H."/>
            <person name="Ahmad S."/>
            <person name="Lan S."/>
            <person name="Zhang J.-S."/>
            <person name="Tsai W.-C."/>
            <person name="Van De Peer Y."/>
            <person name="Liu Z.-J."/>
        </authorList>
    </citation>
    <scope>NUCLEOTIDE SEQUENCE</scope>
    <source>
        <strain evidence="9">CP</strain>
        <tissue evidence="9">Leaves</tissue>
    </source>
</reference>
<dbReference type="GO" id="GO:0046983">
    <property type="term" value="F:protein dimerization activity"/>
    <property type="evidence" value="ECO:0007669"/>
    <property type="project" value="InterPro"/>
</dbReference>
<dbReference type="InterPro" id="IPR015660">
    <property type="entry name" value="MASH1/Ascl1a-like"/>
</dbReference>
<evidence type="ECO:0000256" key="7">
    <source>
        <dbReference type="ARBA" id="ARBA00074844"/>
    </source>
</evidence>
<sequence length="193" mass="22471">MKKVHESYNNGFSKLLTLMKYFLSLSTLEINPPSTSKTKLNHNAYERDRRRKLNSLFSSLQSLLPGIDQKNKMSVPTTISRILKYIPELQKHVEGLRRLKEEMVMKISRRGDRAPGIEKNNYSAVTREEDVMIGAEILREKLINGLTLSFKKRERNLEEKLRVHSRDTLMLTQRDTGEKRLKHSDAHFRTGCS</sequence>
<evidence type="ECO:0000256" key="5">
    <source>
        <dbReference type="ARBA" id="ARBA00023242"/>
    </source>
</evidence>
<dbReference type="SUPFAM" id="SSF47459">
    <property type="entry name" value="HLH, helix-loop-helix DNA-binding domain"/>
    <property type="match status" value="1"/>
</dbReference>
<evidence type="ECO:0000256" key="6">
    <source>
        <dbReference type="ARBA" id="ARBA00056447"/>
    </source>
</evidence>
<evidence type="ECO:0000256" key="2">
    <source>
        <dbReference type="ARBA" id="ARBA00023015"/>
    </source>
</evidence>
<dbReference type="Proteomes" id="UP001180020">
    <property type="component" value="Unassembled WGS sequence"/>
</dbReference>
<feature type="domain" description="BHLH" evidence="8">
    <location>
        <begin position="37"/>
        <end position="89"/>
    </location>
</feature>
<comment type="function">
    <text evidence="6">Transcription activator that binds to the DNA motif 5'-CACGTGG-3' in the promoter of iron (Fe) deficiency-inducible genes as well as of genes involved in iron homeostasis, thus contributing to basal tolerance to iron deficiency, iron uptake from soil and iron transport, particularly during seed maturation and germination. Promotes the accumulation of mugineic acid family phytosiderophores (MAs). Required for ethylene-mediated signaling during iron deficiency responses. Improves growth and yield, especially in calcareous soil with low iron availability. Promotes iron concentration in shoots and grain.</text>
</comment>
<dbReference type="SMART" id="SM00353">
    <property type="entry name" value="HLH"/>
    <property type="match status" value="1"/>
</dbReference>
<dbReference type="GO" id="GO:0090575">
    <property type="term" value="C:RNA polymerase II transcription regulator complex"/>
    <property type="evidence" value="ECO:0007669"/>
    <property type="project" value="TreeGrafter"/>
</dbReference>
<dbReference type="PROSITE" id="PS50888">
    <property type="entry name" value="BHLH"/>
    <property type="match status" value="1"/>
</dbReference>
<comment type="similarity">
    <text evidence="1">Belongs to the bHLH protein family.</text>
</comment>
<organism evidence="9 10">
    <name type="scientific">Acorus calamus</name>
    <name type="common">Sweet flag</name>
    <dbReference type="NCBI Taxonomy" id="4465"/>
    <lineage>
        <taxon>Eukaryota</taxon>
        <taxon>Viridiplantae</taxon>
        <taxon>Streptophyta</taxon>
        <taxon>Embryophyta</taxon>
        <taxon>Tracheophyta</taxon>
        <taxon>Spermatophyta</taxon>
        <taxon>Magnoliopsida</taxon>
        <taxon>Liliopsida</taxon>
        <taxon>Acoraceae</taxon>
        <taxon>Acorus</taxon>
    </lineage>
</organism>
<dbReference type="InterPro" id="IPR036638">
    <property type="entry name" value="HLH_DNA-bd_sf"/>
</dbReference>
<dbReference type="Gene3D" id="4.10.280.10">
    <property type="entry name" value="Helix-loop-helix DNA-binding domain"/>
    <property type="match status" value="1"/>
</dbReference>
<proteinExistence type="inferred from homology"/>
<dbReference type="GO" id="GO:0042594">
    <property type="term" value="P:response to starvation"/>
    <property type="evidence" value="ECO:0007669"/>
    <property type="project" value="UniProtKB-ARBA"/>
</dbReference>
<keyword evidence="3" id="KW-0238">DNA-binding</keyword>
<evidence type="ECO:0000313" key="10">
    <source>
        <dbReference type="Proteomes" id="UP001180020"/>
    </source>
</evidence>
<dbReference type="PANTHER" id="PTHR13935">
    <property type="entry name" value="ACHAETE-SCUTE TRANSCRIPTION FACTOR-RELATED"/>
    <property type="match status" value="1"/>
</dbReference>
<evidence type="ECO:0000256" key="4">
    <source>
        <dbReference type="ARBA" id="ARBA00023163"/>
    </source>
</evidence>
<dbReference type="GO" id="GO:0000977">
    <property type="term" value="F:RNA polymerase II transcription regulatory region sequence-specific DNA binding"/>
    <property type="evidence" value="ECO:0007669"/>
    <property type="project" value="TreeGrafter"/>
</dbReference>
<keyword evidence="5" id="KW-0539">Nucleus</keyword>
<protein>
    <recommendedName>
        <fullName evidence="7">Protein IRON-RELATED TRANSCRIPTION FACTOR 2</fullName>
    </recommendedName>
</protein>
<dbReference type="GO" id="GO:0000981">
    <property type="term" value="F:DNA-binding transcription factor activity, RNA polymerase II-specific"/>
    <property type="evidence" value="ECO:0007669"/>
    <property type="project" value="TreeGrafter"/>
</dbReference>
<name>A0AAV9DR34_ACOCL</name>
<keyword evidence="2" id="KW-0805">Transcription regulation</keyword>
<dbReference type="FunFam" id="4.10.280.10:FF:000074">
    <property type="entry name" value="Transcription factor ORG2"/>
    <property type="match status" value="1"/>
</dbReference>
<evidence type="ECO:0000259" key="8">
    <source>
        <dbReference type="PROSITE" id="PS50888"/>
    </source>
</evidence>